<dbReference type="RefSeq" id="WP_189039857.1">
    <property type="nucleotide sequence ID" value="NZ_BMMP01000026.1"/>
</dbReference>
<keyword evidence="2" id="KW-0472">Membrane</keyword>
<dbReference type="Pfam" id="PF13462">
    <property type="entry name" value="Thioredoxin_4"/>
    <property type="match status" value="1"/>
</dbReference>
<organism evidence="4 5">
    <name type="scientific">Streptomyces daqingensis</name>
    <dbReference type="NCBI Taxonomy" id="1472640"/>
    <lineage>
        <taxon>Bacteria</taxon>
        <taxon>Bacillati</taxon>
        <taxon>Actinomycetota</taxon>
        <taxon>Actinomycetes</taxon>
        <taxon>Kitasatosporales</taxon>
        <taxon>Streptomycetaceae</taxon>
        <taxon>Streptomyces</taxon>
    </lineage>
</organism>
<dbReference type="Gene3D" id="3.40.30.10">
    <property type="entry name" value="Glutaredoxin"/>
    <property type="match status" value="1"/>
</dbReference>
<name>A0ABQ2MTP1_9ACTN</name>
<dbReference type="Proteomes" id="UP000631535">
    <property type="component" value="Unassembled WGS sequence"/>
</dbReference>
<gene>
    <name evidence="4" type="ORF">GCM10012287_54470</name>
</gene>
<accession>A0ABQ2MTP1</accession>
<proteinExistence type="predicted"/>
<comment type="caution">
    <text evidence="4">The sequence shown here is derived from an EMBL/GenBank/DDBJ whole genome shotgun (WGS) entry which is preliminary data.</text>
</comment>
<evidence type="ECO:0000313" key="4">
    <source>
        <dbReference type="EMBL" id="GGO57785.1"/>
    </source>
</evidence>
<feature type="region of interest" description="Disordered" evidence="1">
    <location>
        <begin position="1"/>
        <end position="24"/>
    </location>
</feature>
<evidence type="ECO:0000259" key="3">
    <source>
        <dbReference type="Pfam" id="PF13462"/>
    </source>
</evidence>
<feature type="transmembrane region" description="Helical" evidence="2">
    <location>
        <begin position="34"/>
        <end position="54"/>
    </location>
</feature>
<dbReference type="InterPro" id="IPR012336">
    <property type="entry name" value="Thioredoxin-like_fold"/>
</dbReference>
<keyword evidence="5" id="KW-1185">Reference proteome</keyword>
<sequence length="266" mass="29068">MSKRNSQEAKRAARERLRVERERQAKKEKMRRQIVVGVSVVGVLAVAGGIFYGITKLNEPSGWEAAKEQKLVKPANTTGSSGSGVLIGQESAKKTVDVYEDLRCPACAQFEQGIGKVLSDGTSKGKYKIKMHFGDLIDGNVGGEGSKTAISALGASLNVSEKAFLAYHEKLYSKEFHPEESTDKFADDSYLLKVADSVPELKGNAEFKKAVEDGTYDRWALNMVEDFNKGKVKGTPTIRIDGEDVEQSQLPAELKKLGVELTPPKQ</sequence>
<evidence type="ECO:0000256" key="2">
    <source>
        <dbReference type="SAM" id="Phobius"/>
    </source>
</evidence>
<dbReference type="SUPFAM" id="SSF52833">
    <property type="entry name" value="Thioredoxin-like"/>
    <property type="match status" value="1"/>
</dbReference>
<feature type="domain" description="Thioredoxin-like fold" evidence="3">
    <location>
        <begin position="82"/>
        <end position="256"/>
    </location>
</feature>
<protein>
    <submittedName>
        <fullName evidence="4">DSBA oxidoreductase</fullName>
    </submittedName>
</protein>
<dbReference type="InterPro" id="IPR036249">
    <property type="entry name" value="Thioredoxin-like_sf"/>
</dbReference>
<dbReference type="EMBL" id="BMMP01000026">
    <property type="protein sequence ID" value="GGO57785.1"/>
    <property type="molecule type" value="Genomic_DNA"/>
</dbReference>
<reference evidence="5" key="1">
    <citation type="journal article" date="2019" name="Int. J. Syst. Evol. Microbiol.">
        <title>The Global Catalogue of Microorganisms (GCM) 10K type strain sequencing project: providing services to taxonomists for standard genome sequencing and annotation.</title>
        <authorList>
            <consortium name="The Broad Institute Genomics Platform"/>
            <consortium name="The Broad Institute Genome Sequencing Center for Infectious Disease"/>
            <person name="Wu L."/>
            <person name="Ma J."/>
        </authorList>
    </citation>
    <scope>NUCLEOTIDE SEQUENCE [LARGE SCALE GENOMIC DNA]</scope>
    <source>
        <strain evidence="5">CGMCC 4.7178</strain>
    </source>
</reference>
<keyword evidence="2" id="KW-0812">Transmembrane</keyword>
<evidence type="ECO:0000313" key="5">
    <source>
        <dbReference type="Proteomes" id="UP000631535"/>
    </source>
</evidence>
<keyword evidence="2" id="KW-1133">Transmembrane helix</keyword>
<evidence type="ECO:0000256" key="1">
    <source>
        <dbReference type="SAM" id="MobiDB-lite"/>
    </source>
</evidence>